<dbReference type="Proteomes" id="UP000694865">
    <property type="component" value="Unplaced"/>
</dbReference>
<dbReference type="RefSeq" id="XP_006821410.1">
    <property type="nucleotide sequence ID" value="XM_006821347.1"/>
</dbReference>
<reference evidence="4" key="1">
    <citation type="submission" date="2025-08" db="UniProtKB">
        <authorList>
            <consortium name="RefSeq"/>
        </authorList>
    </citation>
    <scope>IDENTIFICATION</scope>
    <source>
        <tissue evidence="4">Testes</tissue>
    </source>
</reference>
<organism evidence="3 4">
    <name type="scientific">Saccoglossus kowalevskii</name>
    <name type="common">Acorn worm</name>
    <dbReference type="NCBI Taxonomy" id="10224"/>
    <lineage>
        <taxon>Eukaryota</taxon>
        <taxon>Metazoa</taxon>
        <taxon>Hemichordata</taxon>
        <taxon>Enteropneusta</taxon>
        <taxon>Harrimaniidae</taxon>
        <taxon>Saccoglossus</taxon>
    </lineage>
</organism>
<evidence type="ECO:0000313" key="4">
    <source>
        <dbReference type="RefSeq" id="XP_006821410.1"/>
    </source>
</evidence>
<dbReference type="SUPFAM" id="SSF58100">
    <property type="entry name" value="Bacterial hemolysins"/>
    <property type="match status" value="1"/>
</dbReference>
<name>A0ABM0MN19_SACKO</name>
<evidence type="ECO:0000313" key="3">
    <source>
        <dbReference type="Proteomes" id="UP000694865"/>
    </source>
</evidence>
<feature type="coiled-coil region" evidence="1">
    <location>
        <begin position="106"/>
        <end position="133"/>
    </location>
</feature>
<evidence type="ECO:0000256" key="2">
    <source>
        <dbReference type="SAM" id="MobiDB-lite"/>
    </source>
</evidence>
<feature type="compositionally biased region" description="Basic and acidic residues" evidence="2">
    <location>
        <begin position="38"/>
        <end position="51"/>
    </location>
</feature>
<feature type="region of interest" description="Disordered" evidence="2">
    <location>
        <begin position="1"/>
        <end position="81"/>
    </location>
</feature>
<keyword evidence="3" id="KW-1185">Reference proteome</keyword>
<dbReference type="GeneID" id="102807497"/>
<gene>
    <name evidence="4" type="primary">LOC102807497</name>
</gene>
<sequence>MATASPAGLTESVPSGAEGSSRPPSRGKTRPTSNDYAEQIRKLEQNAEKLRSSSSLPDLSGDIQKSDGAGANGDQPSAFGVSGVASKIHDDLELIRTDMQQQVSKLDSFQTELSKTTTQMDTIKAELKQQQQEDECVIPKVTNPLDMLRSLREDNSTVTDLRYINTGILIKYSPLEMSTFPSVDHRLAKFRIIIFDIMP</sequence>
<keyword evidence="1" id="KW-0175">Coiled coil</keyword>
<protein>
    <submittedName>
        <fullName evidence="4">Uncharacterized protein LOC102807497</fullName>
    </submittedName>
</protein>
<accession>A0ABM0MN19</accession>
<proteinExistence type="predicted"/>
<evidence type="ECO:0000256" key="1">
    <source>
        <dbReference type="SAM" id="Coils"/>
    </source>
</evidence>